<dbReference type="EMBL" id="JABDTM020027734">
    <property type="protein sequence ID" value="KAH0810067.1"/>
    <property type="molecule type" value="Genomic_DNA"/>
</dbReference>
<gene>
    <name evidence="2" type="ORF">GEV33_012726</name>
</gene>
<keyword evidence="3" id="KW-1185">Reference proteome</keyword>
<dbReference type="Proteomes" id="UP000719412">
    <property type="component" value="Unassembled WGS sequence"/>
</dbReference>
<evidence type="ECO:0000313" key="3">
    <source>
        <dbReference type="Proteomes" id="UP000719412"/>
    </source>
</evidence>
<accession>A0A8J6L7Y3</accession>
<name>A0A8J6L7Y3_TENMO</name>
<dbReference type="AlphaFoldDB" id="A0A8J6L7Y3"/>
<feature type="region of interest" description="Disordered" evidence="1">
    <location>
        <begin position="21"/>
        <end position="42"/>
    </location>
</feature>
<proteinExistence type="predicted"/>
<reference evidence="2" key="1">
    <citation type="journal article" date="2020" name="J Insects Food Feed">
        <title>The yellow mealworm (Tenebrio molitor) genome: a resource for the emerging insects as food and feed industry.</title>
        <authorList>
            <person name="Eriksson T."/>
            <person name="Andere A."/>
            <person name="Kelstrup H."/>
            <person name="Emery V."/>
            <person name="Picard C."/>
        </authorList>
    </citation>
    <scope>NUCLEOTIDE SEQUENCE</scope>
    <source>
        <strain evidence="2">Stoneville</strain>
        <tissue evidence="2">Whole head</tissue>
    </source>
</reference>
<comment type="caution">
    <text evidence="2">The sequence shown here is derived from an EMBL/GenBank/DDBJ whole genome shotgun (WGS) entry which is preliminary data.</text>
</comment>
<reference evidence="2" key="2">
    <citation type="submission" date="2021-08" db="EMBL/GenBank/DDBJ databases">
        <authorList>
            <person name="Eriksson T."/>
        </authorList>
    </citation>
    <scope>NUCLEOTIDE SEQUENCE</scope>
    <source>
        <strain evidence="2">Stoneville</strain>
        <tissue evidence="2">Whole head</tissue>
    </source>
</reference>
<evidence type="ECO:0000313" key="2">
    <source>
        <dbReference type="EMBL" id="KAH0810067.1"/>
    </source>
</evidence>
<feature type="compositionally biased region" description="Acidic residues" evidence="1">
    <location>
        <begin position="22"/>
        <end position="31"/>
    </location>
</feature>
<organism evidence="2 3">
    <name type="scientific">Tenebrio molitor</name>
    <name type="common">Yellow mealworm beetle</name>
    <dbReference type="NCBI Taxonomy" id="7067"/>
    <lineage>
        <taxon>Eukaryota</taxon>
        <taxon>Metazoa</taxon>
        <taxon>Ecdysozoa</taxon>
        <taxon>Arthropoda</taxon>
        <taxon>Hexapoda</taxon>
        <taxon>Insecta</taxon>
        <taxon>Pterygota</taxon>
        <taxon>Neoptera</taxon>
        <taxon>Endopterygota</taxon>
        <taxon>Coleoptera</taxon>
        <taxon>Polyphaga</taxon>
        <taxon>Cucujiformia</taxon>
        <taxon>Tenebrionidae</taxon>
        <taxon>Tenebrio</taxon>
    </lineage>
</organism>
<sequence length="42" mass="4648">MPPPQLPTDRFLQELTRAAVAADDDDYDDSPGEIYDRGLVLA</sequence>
<evidence type="ECO:0000256" key="1">
    <source>
        <dbReference type="SAM" id="MobiDB-lite"/>
    </source>
</evidence>
<protein>
    <submittedName>
        <fullName evidence="2">Uncharacterized protein</fullName>
    </submittedName>
</protein>